<reference evidence="11 12" key="1">
    <citation type="submission" date="2020-08" db="EMBL/GenBank/DDBJ databases">
        <title>Genomic Encyclopedia of Type Strains, Phase III (KMG-III): the genomes of soil and plant-associated and newly described type strains.</title>
        <authorList>
            <person name="Whitman W."/>
        </authorList>
    </citation>
    <scope>NUCLEOTIDE SEQUENCE [LARGE SCALE GENOMIC DNA]</scope>
    <source>
        <strain evidence="11 12">CECT 8840</strain>
    </source>
</reference>
<keyword evidence="5" id="KW-0547">Nucleotide-binding</keyword>
<dbReference type="Pfam" id="PF02653">
    <property type="entry name" value="BPD_transp_2"/>
    <property type="match status" value="1"/>
</dbReference>
<keyword evidence="3" id="KW-1003">Cell membrane</keyword>
<dbReference type="SUPFAM" id="SSF52540">
    <property type="entry name" value="P-loop containing nucleoside triphosphate hydrolases"/>
    <property type="match status" value="1"/>
</dbReference>
<dbReference type="SMART" id="SM00382">
    <property type="entry name" value="AAA"/>
    <property type="match status" value="1"/>
</dbReference>
<dbReference type="PANTHER" id="PTHR45772">
    <property type="entry name" value="CONSERVED COMPONENT OF ABC TRANSPORTER FOR NATURAL AMINO ACIDS-RELATED"/>
    <property type="match status" value="1"/>
</dbReference>
<evidence type="ECO:0000256" key="9">
    <source>
        <dbReference type="SAM" id="Phobius"/>
    </source>
</evidence>
<dbReference type="InterPro" id="IPR027417">
    <property type="entry name" value="P-loop_NTPase"/>
</dbReference>
<keyword evidence="7 9" id="KW-1133">Transmembrane helix</keyword>
<keyword evidence="6" id="KW-0067">ATP-binding</keyword>
<sequence>MRRVEMTGPATQLVGALAAIVVLAAVVPQYWLFLATTALVTAISLSGLGIVTGRAGMISLCQMSFMALGAWVVCELNVLAAPGGLVLWILVGGLAAVPLGVLLGLPALRLRGVHLAVVTLGFSAAADVIIAAAGFPGATTFQQVLRPAFIGTDTAYFVFAALVFVAGAVAIRLLGRTRYGTAWRALRFSERATAAAAMSVPRAKLAAFALSAFFGGIAGGVLAGQIGVVTAQNFDTVDSLILLVVAVMAGSEYAGGAIAGGLLMVFVPEILRGLGVPQDWGSLLFAVGAVQTLSTGLSMSEDLVRRFRRRGAVSVPEKTGRRAAHRASPVTPERGERPVLVVEGLSVSYGRITALSGVNLVVPERTVMGLIGPNGAGKSTFTDAVTGFVRGATGSVTLDGRRLDGLPVHRRAAAGLRRTFQQDRVPPGLTVAGFLRFSAHRRVSTAELDEMAAFLNLGALNRHVSELDVGSRRLLEVAGALLSRPKVIILDEPAAGLAHAESMELAERLMEVPARFGASVLLIEHDLEMVRRACAEVVVLDFGEVIAAGPPATTLARPEVARAYLGDEVALA</sequence>
<feature type="transmembrane region" description="Helical" evidence="9">
    <location>
        <begin position="155"/>
        <end position="174"/>
    </location>
</feature>
<feature type="transmembrane region" description="Helical" evidence="9">
    <location>
        <begin position="240"/>
        <end position="268"/>
    </location>
</feature>
<gene>
    <name evidence="11" type="ORF">FHS44_006493</name>
</gene>
<evidence type="ECO:0000313" key="11">
    <source>
        <dbReference type="EMBL" id="MBB4919351.1"/>
    </source>
</evidence>
<feature type="transmembrane region" description="Helical" evidence="9">
    <location>
        <begin position="85"/>
        <end position="108"/>
    </location>
</feature>
<dbReference type="CDD" id="cd06581">
    <property type="entry name" value="TM_PBP1_LivM_like"/>
    <property type="match status" value="1"/>
</dbReference>
<evidence type="ECO:0000256" key="7">
    <source>
        <dbReference type="ARBA" id="ARBA00022989"/>
    </source>
</evidence>
<dbReference type="PROSITE" id="PS50893">
    <property type="entry name" value="ABC_TRANSPORTER_2"/>
    <property type="match status" value="1"/>
</dbReference>
<dbReference type="GO" id="GO:0015658">
    <property type="term" value="F:branched-chain amino acid transmembrane transporter activity"/>
    <property type="evidence" value="ECO:0007669"/>
    <property type="project" value="InterPro"/>
</dbReference>
<evidence type="ECO:0000256" key="4">
    <source>
        <dbReference type="ARBA" id="ARBA00022692"/>
    </source>
</evidence>
<keyword evidence="4 9" id="KW-0812">Transmembrane</keyword>
<dbReference type="InterPro" id="IPR051120">
    <property type="entry name" value="ABC_AA/LPS_Transport"/>
</dbReference>
<dbReference type="PANTHER" id="PTHR45772:SF4">
    <property type="entry name" value="ABC TRANSPORTER ATP-BINDING PROTEIN"/>
    <property type="match status" value="1"/>
</dbReference>
<dbReference type="EMBL" id="JACHJP010000009">
    <property type="protein sequence ID" value="MBB4919351.1"/>
    <property type="molecule type" value="Genomic_DNA"/>
</dbReference>
<dbReference type="Proteomes" id="UP000552644">
    <property type="component" value="Unassembled WGS sequence"/>
</dbReference>
<accession>A0A7W7VQT1</accession>
<dbReference type="InterPro" id="IPR001851">
    <property type="entry name" value="ABC_transp_permease"/>
</dbReference>
<feature type="domain" description="ABC transporter" evidence="10">
    <location>
        <begin position="340"/>
        <end position="567"/>
    </location>
</feature>
<dbReference type="InterPro" id="IPR003439">
    <property type="entry name" value="ABC_transporter-like_ATP-bd"/>
</dbReference>
<proteinExistence type="predicted"/>
<comment type="caution">
    <text evidence="11">The sequence shown here is derived from an EMBL/GenBank/DDBJ whole genome shotgun (WGS) entry which is preliminary data.</text>
</comment>
<dbReference type="AlphaFoldDB" id="A0A7W7VQT1"/>
<evidence type="ECO:0000256" key="2">
    <source>
        <dbReference type="ARBA" id="ARBA00022448"/>
    </source>
</evidence>
<dbReference type="GO" id="GO:0005886">
    <property type="term" value="C:plasma membrane"/>
    <property type="evidence" value="ECO:0007669"/>
    <property type="project" value="UniProtKB-SubCell"/>
</dbReference>
<dbReference type="Gene3D" id="3.40.50.300">
    <property type="entry name" value="P-loop containing nucleotide triphosphate hydrolases"/>
    <property type="match status" value="1"/>
</dbReference>
<evidence type="ECO:0000256" key="8">
    <source>
        <dbReference type="ARBA" id="ARBA00023136"/>
    </source>
</evidence>
<dbReference type="InterPro" id="IPR003593">
    <property type="entry name" value="AAA+_ATPase"/>
</dbReference>
<feature type="transmembrane region" description="Helical" evidence="9">
    <location>
        <begin position="205"/>
        <end position="228"/>
    </location>
</feature>
<organism evidence="11 12">
    <name type="scientific">Streptosporangium saharense</name>
    <dbReference type="NCBI Taxonomy" id="1706840"/>
    <lineage>
        <taxon>Bacteria</taxon>
        <taxon>Bacillati</taxon>
        <taxon>Actinomycetota</taxon>
        <taxon>Actinomycetes</taxon>
        <taxon>Streptosporangiales</taxon>
        <taxon>Streptosporangiaceae</taxon>
        <taxon>Streptosporangium</taxon>
    </lineage>
</organism>
<keyword evidence="8 9" id="KW-0472">Membrane</keyword>
<keyword evidence="2" id="KW-0813">Transport</keyword>
<evidence type="ECO:0000256" key="3">
    <source>
        <dbReference type="ARBA" id="ARBA00022475"/>
    </source>
</evidence>
<keyword evidence="12" id="KW-1185">Reference proteome</keyword>
<name>A0A7W7VQT1_9ACTN</name>
<dbReference type="Pfam" id="PF00005">
    <property type="entry name" value="ABC_tran"/>
    <property type="match status" value="1"/>
</dbReference>
<evidence type="ECO:0000256" key="6">
    <source>
        <dbReference type="ARBA" id="ARBA00022840"/>
    </source>
</evidence>
<dbReference type="InterPro" id="IPR043428">
    <property type="entry name" value="LivM-like"/>
</dbReference>
<evidence type="ECO:0000313" key="12">
    <source>
        <dbReference type="Proteomes" id="UP000552644"/>
    </source>
</evidence>
<evidence type="ECO:0000259" key="10">
    <source>
        <dbReference type="PROSITE" id="PS50893"/>
    </source>
</evidence>
<dbReference type="RefSeq" id="WP_184721478.1">
    <property type="nucleotide sequence ID" value="NZ_JACHJP010000009.1"/>
</dbReference>
<evidence type="ECO:0000256" key="5">
    <source>
        <dbReference type="ARBA" id="ARBA00022741"/>
    </source>
</evidence>
<evidence type="ECO:0000256" key="1">
    <source>
        <dbReference type="ARBA" id="ARBA00004651"/>
    </source>
</evidence>
<comment type="subcellular location">
    <subcellularLocation>
        <location evidence="1">Cell membrane</location>
        <topology evidence="1">Multi-pass membrane protein</topology>
    </subcellularLocation>
</comment>
<dbReference type="GO" id="GO:0016887">
    <property type="term" value="F:ATP hydrolysis activity"/>
    <property type="evidence" value="ECO:0007669"/>
    <property type="project" value="InterPro"/>
</dbReference>
<protein>
    <submittedName>
        <fullName evidence="11">Branched-chain amino acid transport system permease protein</fullName>
    </submittedName>
</protein>
<feature type="transmembrane region" description="Helical" evidence="9">
    <location>
        <begin position="115"/>
        <end position="135"/>
    </location>
</feature>
<feature type="transmembrane region" description="Helical" evidence="9">
    <location>
        <begin position="60"/>
        <end position="79"/>
    </location>
</feature>
<dbReference type="GO" id="GO:0005524">
    <property type="term" value="F:ATP binding"/>
    <property type="evidence" value="ECO:0007669"/>
    <property type="project" value="UniProtKB-KW"/>
</dbReference>